<dbReference type="EMBL" id="JADGJH010000762">
    <property type="protein sequence ID" value="KAJ3123071.1"/>
    <property type="molecule type" value="Genomic_DNA"/>
</dbReference>
<feature type="region of interest" description="Disordered" evidence="3">
    <location>
        <begin position="75"/>
        <end position="97"/>
    </location>
</feature>
<feature type="compositionally biased region" description="Acidic residues" evidence="3">
    <location>
        <begin position="144"/>
        <end position="154"/>
    </location>
</feature>
<keyword evidence="2" id="KW-0539">Nucleus</keyword>
<sequence length="449" mass="49550">KCVTSELLCRVSHEENLGGFASLSLLNRFRVRRALLRGSVNESTTAAKTTGSLVGKLPGTTHTLSIFSHYNNVKHPPPLSASNRRSSPPSSPIPSEMSAFEAPIDAFLLPQSQLCPNARNKYNEKNARPATAANSNNENKAEIEQDEDDEDEEEASAKRRGRPKGKANGTRVKDRVLWVAVDPKEEERRKIEEQKRQRVLLVADDSSLRATRALRRRQNESNNSHDDDAQTENTIKNNNNSLDQRQGDSSDGGDSDNDLIAVDHCGVDSISEEKSSANPAVTPQKRGRGRPKRIPTVEKIETAQVDVTPEKQSRKISLSPPLIDSTALPKRGPGRPPKIRPHHENQIQQQQQQQLRSSEPAATKVADAAVANATIMPMVTPDLTRRRHRKSRISMLNNRDHGDSSDSPILTSDDEVETVERGTSFSYSSSGVSKSQKFKSLLTVEGAIF</sequence>
<feature type="compositionally biased region" description="Basic and acidic residues" evidence="3">
    <location>
        <begin position="217"/>
        <end position="228"/>
    </location>
</feature>
<dbReference type="Proteomes" id="UP001211907">
    <property type="component" value="Unassembled WGS sequence"/>
</dbReference>
<name>A0AAD5T3N1_9FUNG</name>
<gene>
    <name evidence="4" type="ORF">HK100_011730</name>
</gene>
<evidence type="ECO:0000256" key="2">
    <source>
        <dbReference type="ARBA" id="ARBA00023242"/>
    </source>
</evidence>
<dbReference type="PROSITE" id="PS00354">
    <property type="entry name" value="HMGI_Y"/>
    <property type="match status" value="1"/>
</dbReference>
<feature type="non-terminal residue" evidence="4">
    <location>
        <position position="1"/>
    </location>
</feature>
<feature type="region of interest" description="Disordered" evidence="3">
    <location>
        <begin position="127"/>
        <end position="169"/>
    </location>
</feature>
<feature type="compositionally biased region" description="Polar residues" evidence="3">
    <location>
        <begin position="231"/>
        <end position="244"/>
    </location>
</feature>
<protein>
    <submittedName>
        <fullName evidence="4">Uncharacterized protein</fullName>
    </submittedName>
</protein>
<dbReference type="InterPro" id="IPR000637">
    <property type="entry name" value="HMGI/Y_DNA-bd_CS"/>
</dbReference>
<evidence type="ECO:0000313" key="4">
    <source>
        <dbReference type="EMBL" id="KAJ3123071.1"/>
    </source>
</evidence>
<proteinExistence type="predicted"/>
<evidence type="ECO:0000313" key="5">
    <source>
        <dbReference type="Proteomes" id="UP001211907"/>
    </source>
</evidence>
<accession>A0AAD5T3N1</accession>
<dbReference type="GO" id="GO:0006355">
    <property type="term" value="P:regulation of DNA-templated transcription"/>
    <property type="evidence" value="ECO:0007669"/>
    <property type="project" value="InterPro"/>
</dbReference>
<organism evidence="4 5">
    <name type="scientific">Physocladia obscura</name>
    <dbReference type="NCBI Taxonomy" id="109957"/>
    <lineage>
        <taxon>Eukaryota</taxon>
        <taxon>Fungi</taxon>
        <taxon>Fungi incertae sedis</taxon>
        <taxon>Chytridiomycota</taxon>
        <taxon>Chytridiomycota incertae sedis</taxon>
        <taxon>Chytridiomycetes</taxon>
        <taxon>Chytridiales</taxon>
        <taxon>Chytriomycetaceae</taxon>
        <taxon>Physocladia</taxon>
    </lineage>
</organism>
<evidence type="ECO:0000256" key="3">
    <source>
        <dbReference type="SAM" id="MobiDB-lite"/>
    </source>
</evidence>
<reference evidence="4" key="1">
    <citation type="submission" date="2020-05" db="EMBL/GenBank/DDBJ databases">
        <title>Phylogenomic resolution of chytrid fungi.</title>
        <authorList>
            <person name="Stajich J.E."/>
            <person name="Amses K."/>
            <person name="Simmons R."/>
            <person name="Seto K."/>
            <person name="Myers J."/>
            <person name="Bonds A."/>
            <person name="Quandt C.A."/>
            <person name="Barry K."/>
            <person name="Liu P."/>
            <person name="Grigoriev I."/>
            <person name="Longcore J.E."/>
            <person name="James T.Y."/>
        </authorList>
    </citation>
    <scope>NUCLEOTIDE SEQUENCE</scope>
    <source>
        <strain evidence="4">JEL0513</strain>
    </source>
</reference>
<evidence type="ECO:0000256" key="1">
    <source>
        <dbReference type="ARBA" id="ARBA00004123"/>
    </source>
</evidence>
<keyword evidence="5" id="KW-1185">Reference proteome</keyword>
<comment type="caution">
    <text evidence="4">The sequence shown here is derived from an EMBL/GenBank/DDBJ whole genome shotgun (WGS) entry which is preliminary data.</text>
</comment>
<dbReference type="AlphaFoldDB" id="A0AAD5T3N1"/>
<feature type="region of interest" description="Disordered" evidence="3">
    <location>
        <begin position="214"/>
        <end position="361"/>
    </location>
</feature>
<comment type="subcellular location">
    <subcellularLocation>
        <location evidence="1">Nucleus</location>
    </subcellularLocation>
</comment>
<dbReference type="GO" id="GO:0005634">
    <property type="term" value="C:nucleus"/>
    <property type="evidence" value="ECO:0007669"/>
    <property type="project" value="UniProtKB-SubCell"/>
</dbReference>
<feature type="region of interest" description="Disordered" evidence="3">
    <location>
        <begin position="393"/>
        <end position="417"/>
    </location>
</feature>